<dbReference type="AlphaFoldDB" id="F4R734"/>
<feature type="compositionally biased region" description="Low complexity" evidence="1">
    <location>
        <begin position="39"/>
        <end position="48"/>
    </location>
</feature>
<feature type="compositionally biased region" description="Low complexity" evidence="1">
    <location>
        <begin position="20"/>
        <end position="30"/>
    </location>
</feature>
<gene>
    <name evidence="2" type="ORF">MELLADRAFT_91082</name>
</gene>
<dbReference type="RefSeq" id="XP_007405146.1">
    <property type="nucleotide sequence ID" value="XM_007405084.1"/>
</dbReference>
<sequence length="192" mass="21752">MRVWKLVTLSTGFIRKLSVVSKSDMSSSSSATEQRPSVRRSSCPSPARRQSHLIDSPADSRRAIRRRDDESETESSVYQPSNKRKRTDTVLDDGTSDQSTSHQPRHKGKTRRQSSSAPKAKPKRRSTLPKHTAKASENGQPLSLEINLIQDSDEENDKVKIKEVDNYDPIRDYYDEMTTIINNIANSFTPFT</sequence>
<dbReference type="KEGG" id="mlr:MELLADRAFT_91082"/>
<feature type="region of interest" description="Disordered" evidence="1">
    <location>
        <begin position="20"/>
        <end position="143"/>
    </location>
</feature>
<feature type="compositionally biased region" description="Basic and acidic residues" evidence="1">
    <location>
        <begin position="58"/>
        <end position="69"/>
    </location>
</feature>
<name>F4R734_MELLP</name>
<evidence type="ECO:0000313" key="2">
    <source>
        <dbReference type="EMBL" id="EGG11511.1"/>
    </source>
</evidence>
<dbReference type="EMBL" id="GL883092">
    <property type="protein sequence ID" value="EGG11511.1"/>
    <property type="molecule type" value="Genomic_DNA"/>
</dbReference>
<organism evidence="3">
    <name type="scientific">Melampsora larici-populina (strain 98AG31 / pathotype 3-4-7)</name>
    <name type="common">Poplar leaf rust fungus</name>
    <dbReference type="NCBI Taxonomy" id="747676"/>
    <lineage>
        <taxon>Eukaryota</taxon>
        <taxon>Fungi</taxon>
        <taxon>Dikarya</taxon>
        <taxon>Basidiomycota</taxon>
        <taxon>Pucciniomycotina</taxon>
        <taxon>Pucciniomycetes</taxon>
        <taxon>Pucciniales</taxon>
        <taxon>Melampsoraceae</taxon>
        <taxon>Melampsora</taxon>
    </lineage>
</organism>
<protein>
    <submittedName>
        <fullName evidence="2">Uncharacterized protein</fullName>
    </submittedName>
</protein>
<proteinExistence type="predicted"/>
<accession>F4R734</accession>
<dbReference type="GeneID" id="18935775"/>
<dbReference type="InParanoid" id="F4R734"/>
<dbReference type="VEuPathDB" id="FungiDB:MELLADRAFT_91082"/>
<evidence type="ECO:0000313" key="3">
    <source>
        <dbReference type="Proteomes" id="UP000001072"/>
    </source>
</evidence>
<keyword evidence="3" id="KW-1185">Reference proteome</keyword>
<dbReference type="HOGENOM" id="CLU_121538_0_0_1"/>
<reference evidence="3" key="1">
    <citation type="journal article" date="2011" name="Proc. Natl. Acad. Sci. U.S.A.">
        <title>Obligate biotrophy features unraveled by the genomic analysis of rust fungi.</title>
        <authorList>
            <person name="Duplessis S."/>
            <person name="Cuomo C.A."/>
            <person name="Lin Y.-C."/>
            <person name="Aerts A."/>
            <person name="Tisserant E."/>
            <person name="Veneault-Fourrey C."/>
            <person name="Joly D.L."/>
            <person name="Hacquard S."/>
            <person name="Amselem J."/>
            <person name="Cantarel B.L."/>
            <person name="Chiu R."/>
            <person name="Coutinho P.M."/>
            <person name="Feau N."/>
            <person name="Field M."/>
            <person name="Frey P."/>
            <person name="Gelhaye E."/>
            <person name="Goldberg J."/>
            <person name="Grabherr M.G."/>
            <person name="Kodira C.D."/>
            <person name="Kohler A."/>
            <person name="Kuees U."/>
            <person name="Lindquist E.A."/>
            <person name="Lucas S.M."/>
            <person name="Mago R."/>
            <person name="Mauceli E."/>
            <person name="Morin E."/>
            <person name="Murat C."/>
            <person name="Pangilinan J.L."/>
            <person name="Park R."/>
            <person name="Pearson M."/>
            <person name="Quesneville H."/>
            <person name="Rouhier N."/>
            <person name="Sakthikumar S."/>
            <person name="Salamov A.A."/>
            <person name="Schmutz J."/>
            <person name="Selles B."/>
            <person name="Shapiro H."/>
            <person name="Tanguay P."/>
            <person name="Tuskan G.A."/>
            <person name="Henrissat B."/>
            <person name="Van de Peer Y."/>
            <person name="Rouze P."/>
            <person name="Ellis J.G."/>
            <person name="Dodds P.N."/>
            <person name="Schein J.E."/>
            <person name="Zhong S."/>
            <person name="Hamelin R.C."/>
            <person name="Grigoriev I.V."/>
            <person name="Szabo L.J."/>
            <person name="Martin F."/>
        </authorList>
    </citation>
    <scope>NUCLEOTIDE SEQUENCE [LARGE SCALE GENOMIC DNA]</scope>
    <source>
        <strain evidence="3">98AG31 / pathotype 3-4-7</strain>
    </source>
</reference>
<feature type="compositionally biased region" description="Basic residues" evidence="1">
    <location>
        <begin position="103"/>
        <end position="112"/>
    </location>
</feature>
<feature type="compositionally biased region" description="Basic residues" evidence="1">
    <location>
        <begin position="120"/>
        <end position="133"/>
    </location>
</feature>
<evidence type="ECO:0000256" key="1">
    <source>
        <dbReference type="SAM" id="MobiDB-lite"/>
    </source>
</evidence>
<dbReference type="Proteomes" id="UP000001072">
    <property type="component" value="Unassembled WGS sequence"/>
</dbReference>